<dbReference type="SUPFAM" id="SSF53163">
    <property type="entry name" value="HybD-like"/>
    <property type="match status" value="1"/>
</dbReference>
<feature type="region of interest" description="Disordered" evidence="5">
    <location>
        <begin position="273"/>
        <end position="299"/>
    </location>
</feature>
<dbReference type="Proteomes" id="UP001596500">
    <property type="component" value="Unassembled WGS sequence"/>
</dbReference>
<feature type="chain" id="PRO_5044904791" description="Germination protease" evidence="4">
    <location>
        <begin position="21"/>
        <end position="368"/>
    </location>
</feature>
<evidence type="ECO:0000256" key="4">
    <source>
        <dbReference type="HAMAP-Rule" id="MF_00626"/>
    </source>
</evidence>
<comment type="PTM">
    <text evidence="4">Autoproteolytically processed. The inactive tetrameric zymogen termed p46 autoprocesses to a smaller form termed p41, which is active only during spore germination.</text>
</comment>
<evidence type="ECO:0000256" key="3">
    <source>
        <dbReference type="ARBA" id="ARBA00023145"/>
    </source>
</evidence>
<proteinExistence type="inferred from homology"/>
<evidence type="ECO:0000256" key="5">
    <source>
        <dbReference type="SAM" id="MobiDB-lite"/>
    </source>
</evidence>
<protein>
    <recommendedName>
        <fullName evidence="4">Germination protease</fullName>
        <ecNumber evidence="4">3.4.24.78</ecNumber>
    </recommendedName>
    <alternativeName>
        <fullName evidence="4">GPR endopeptidase</fullName>
    </alternativeName>
    <alternativeName>
        <fullName evidence="4">Germination proteinase</fullName>
    </alternativeName>
    <alternativeName>
        <fullName evidence="4">Spore protease</fullName>
    </alternativeName>
</protein>
<feature type="propeptide" id="PRO_5044904792" evidence="4">
    <location>
        <begin position="1"/>
        <end position="20"/>
    </location>
</feature>
<keyword evidence="1 4" id="KW-0645">Protease</keyword>
<dbReference type="PIRSF" id="PIRSF019549">
    <property type="entry name" value="Peptidase_A25"/>
    <property type="match status" value="1"/>
</dbReference>
<evidence type="ECO:0000313" key="7">
    <source>
        <dbReference type="Proteomes" id="UP001596500"/>
    </source>
</evidence>
<dbReference type="InterPro" id="IPR005080">
    <property type="entry name" value="Peptidase_A25"/>
</dbReference>
<comment type="caution">
    <text evidence="6">The sequence shown here is derived from an EMBL/GenBank/DDBJ whole genome shotgun (WGS) entry which is preliminary data.</text>
</comment>
<dbReference type="EC" id="3.4.24.78" evidence="4"/>
<evidence type="ECO:0000256" key="2">
    <source>
        <dbReference type="ARBA" id="ARBA00022801"/>
    </source>
</evidence>
<dbReference type="GO" id="GO:0016787">
    <property type="term" value="F:hydrolase activity"/>
    <property type="evidence" value="ECO:0007669"/>
    <property type="project" value="UniProtKB-KW"/>
</dbReference>
<organism evidence="6 7">
    <name type="scientific">Laceyella putida</name>
    <dbReference type="NCBI Taxonomy" id="110101"/>
    <lineage>
        <taxon>Bacteria</taxon>
        <taxon>Bacillati</taxon>
        <taxon>Bacillota</taxon>
        <taxon>Bacilli</taxon>
        <taxon>Bacillales</taxon>
        <taxon>Thermoactinomycetaceae</taxon>
        <taxon>Laceyella</taxon>
    </lineage>
</organism>
<comment type="catalytic activity">
    <reaction evidence="4">
        <text>Endopeptidase action with P4 Glu or Asp, P1 preferably Glu &gt; Asp, P1' hydrophobic and P2' Ala.</text>
        <dbReference type="EC" id="3.4.24.78"/>
    </reaction>
</comment>
<accession>A0ABW2RI27</accession>
<dbReference type="InterPro" id="IPR023430">
    <property type="entry name" value="Pept_HybD-like_dom_sf"/>
</dbReference>
<comment type="similarity">
    <text evidence="4">Belongs to the peptidase A25 family.</text>
</comment>
<dbReference type="HAMAP" id="MF_00626">
    <property type="entry name" value="Germination_prot"/>
    <property type="match status" value="1"/>
</dbReference>
<dbReference type="RefSeq" id="WP_379863926.1">
    <property type="nucleotide sequence ID" value="NZ_JBHTBW010000015.1"/>
</dbReference>
<name>A0ABW2RI27_9BACL</name>
<dbReference type="NCBIfam" id="TIGR01441">
    <property type="entry name" value="GPR"/>
    <property type="match status" value="1"/>
</dbReference>
<evidence type="ECO:0000313" key="6">
    <source>
        <dbReference type="EMBL" id="MFC7440647.1"/>
    </source>
</evidence>
<dbReference type="Pfam" id="PF03418">
    <property type="entry name" value="Peptidase_A25"/>
    <property type="match status" value="1"/>
</dbReference>
<dbReference type="EMBL" id="JBHTBW010000015">
    <property type="protein sequence ID" value="MFC7440647.1"/>
    <property type="molecule type" value="Genomic_DNA"/>
</dbReference>
<sequence>MNLERKEHQIDLSGYSIRTDLAREAHQMAVEERGDASEIPGVRVEEDTREGITTSWIWIDDQAGSEAMGKLPGTYLTIEVPALRSKDSMLEKRVSEHFAEQFGRFLSEIGIREDASCLVVGLGNWNVTADALGPLVVKHTVITRHLFELMPESVDEGYRPVSALSPGVLGITGMETSEIVHGVVEKSKPDFVIAFDSLASRALTRVNTTIQVADTGIHPGSGVGNKRKALTKESLGVPVIAIGVPTVVDAVTIAHDTIDYVLSHLGREVHGMRANPLDPHNRPSVRDLQNYQTPPETRNRMMGMFGALDPEEKRQLIHEVLSPLGQNLIVTPKEVDSFIGNMAKLLANGMNCALHDAVTMENVASHVG</sequence>
<keyword evidence="2 4" id="KW-0378">Hydrolase</keyword>
<comment type="function">
    <text evidence="4">Initiates the rapid degradation of small, acid-soluble proteins during spore germination.</text>
</comment>
<keyword evidence="3 4" id="KW-0865">Zymogen</keyword>
<evidence type="ECO:0000256" key="1">
    <source>
        <dbReference type="ARBA" id="ARBA00022670"/>
    </source>
</evidence>
<reference evidence="7" key="1">
    <citation type="journal article" date="2019" name="Int. J. Syst. Evol. Microbiol.">
        <title>The Global Catalogue of Microorganisms (GCM) 10K type strain sequencing project: providing services to taxonomists for standard genome sequencing and annotation.</title>
        <authorList>
            <consortium name="The Broad Institute Genomics Platform"/>
            <consortium name="The Broad Institute Genome Sequencing Center for Infectious Disease"/>
            <person name="Wu L."/>
            <person name="Ma J."/>
        </authorList>
    </citation>
    <scope>NUCLEOTIDE SEQUENCE [LARGE SCALE GENOMIC DNA]</scope>
    <source>
        <strain evidence="7">CGMCC 1.12942</strain>
    </source>
</reference>
<dbReference type="Gene3D" id="3.40.50.1450">
    <property type="entry name" value="HybD-like"/>
    <property type="match status" value="1"/>
</dbReference>
<keyword evidence="7" id="KW-1185">Reference proteome</keyword>
<comment type="subunit">
    <text evidence="4">Homotetramer.</text>
</comment>
<gene>
    <name evidence="4 6" type="primary">gpr</name>
    <name evidence="6" type="ORF">ACFQNG_05740</name>
</gene>
<feature type="compositionally biased region" description="Polar residues" evidence="5">
    <location>
        <begin position="287"/>
        <end position="296"/>
    </location>
</feature>